<gene>
    <name evidence="3" type="ORF">PBIL07802_LOCUS15843</name>
</gene>
<feature type="compositionally biased region" description="Polar residues" evidence="1">
    <location>
        <begin position="192"/>
        <end position="204"/>
    </location>
</feature>
<protein>
    <recommendedName>
        <fullName evidence="4">SdpI family protein</fullName>
    </recommendedName>
</protein>
<dbReference type="EMBL" id="HBIB01024178">
    <property type="protein sequence ID" value="CAE0253608.1"/>
    <property type="molecule type" value="Transcribed_RNA"/>
</dbReference>
<keyword evidence="2" id="KW-1133">Transmembrane helix</keyword>
<evidence type="ECO:0000256" key="1">
    <source>
        <dbReference type="SAM" id="MobiDB-lite"/>
    </source>
</evidence>
<keyword evidence="2" id="KW-0472">Membrane</keyword>
<name>A0A7S3DCL4_9EUKA</name>
<reference evidence="3" key="1">
    <citation type="submission" date="2021-01" db="EMBL/GenBank/DDBJ databases">
        <authorList>
            <person name="Corre E."/>
            <person name="Pelletier E."/>
            <person name="Niang G."/>
            <person name="Scheremetjew M."/>
            <person name="Finn R."/>
            <person name="Kale V."/>
            <person name="Holt S."/>
            <person name="Cochrane G."/>
            <person name="Meng A."/>
            <person name="Brown T."/>
            <person name="Cohen L."/>
        </authorList>
    </citation>
    <scope>NUCLEOTIDE SEQUENCE</scope>
    <source>
        <strain evidence="3">NIES-2562</strain>
    </source>
</reference>
<evidence type="ECO:0008006" key="4">
    <source>
        <dbReference type="Google" id="ProtNLM"/>
    </source>
</evidence>
<keyword evidence="2" id="KW-0812">Transmembrane</keyword>
<accession>A0A7S3DCL4</accession>
<evidence type="ECO:0000256" key="2">
    <source>
        <dbReference type="SAM" id="Phobius"/>
    </source>
</evidence>
<sequence>MATIVSNEAQSLVILIVFVAVGICFIAFGIPLAGKCIKPNRSFGVPGSRSSFHLHYERDQWLKVNQVGGIFMSLTGGVIAAVAIGVYMAFNGASEMFFAEPLINTSVSIVLVAAFIVLSMRYCKHLRHQLDNQPFATIHDGHHHDDMGVRMSGIGEEPGELHPDMELPSETSTIKGEQVREGTIAAAESDSDQSIANASQGRGM</sequence>
<evidence type="ECO:0000313" key="3">
    <source>
        <dbReference type="EMBL" id="CAE0253608.1"/>
    </source>
</evidence>
<dbReference type="AlphaFoldDB" id="A0A7S3DCL4"/>
<proteinExistence type="predicted"/>
<organism evidence="3">
    <name type="scientific">Palpitomonas bilix</name>
    <dbReference type="NCBI Taxonomy" id="652834"/>
    <lineage>
        <taxon>Eukaryota</taxon>
        <taxon>Eukaryota incertae sedis</taxon>
    </lineage>
</organism>
<feature type="transmembrane region" description="Helical" evidence="2">
    <location>
        <begin position="102"/>
        <end position="120"/>
    </location>
</feature>
<feature type="region of interest" description="Disordered" evidence="1">
    <location>
        <begin position="152"/>
        <end position="204"/>
    </location>
</feature>
<feature type="transmembrane region" description="Helical" evidence="2">
    <location>
        <begin position="67"/>
        <end position="90"/>
    </location>
</feature>
<feature type="transmembrane region" description="Helical" evidence="2">
    <location>
        <begin position="12"/>
        <end position="33"/>
    </location>
</feature>